<dbReference type="Proteomes" id="UP000006732">
    <property type="component" value="Chromosome"/>
</dbReference>
<dbReference type="STRING" id="338966.Ppro_2771"/>
<dbReference type="eggNOG" id="COG0537">
    <property type="taxonomic scope" value="Bacteria"/>
</dbReference>
<proteinExistence type="predicted"/>
<dbReference type="AlphaFoldDB" id="A1ASQ0"/>
<feature type="domain" description="HIT" evidence="1">
    <location>
        <begin position="35"/>
        <end position="99"/>
    </location>
</feature>
<organism evidence="2 3">
    <name type="scientific">Pelobacter propionicus (strain DSM 2379 / NBRC 103807 / OttBd1)</name>
    <dbReference type="NCBI Taxonomy" id="338966"/>
    <lineage>
        <taxon>Bacteria</taxon>
        <taxon>Pseudomonadati</taxon>
        <taxon>Thermodesulfobacteriota</taxon>
        <taxon>Desulfuromonadia</taxon>
        <taxon>Desulfuromonadales</taxon>
        <taxon>Desulfuromonadaceae</taxon>
        <taxon>Pelobacter</taxon>
    </lineage>
</organism>
<accession>A1ASQ0</accession>
<evidence type="ECO:0000313" key="3">
    <source>
        <dbReference type="Proteomes" id="UP000006732"/>
    </source>
</evidence>
<dbReference type="EMBL" id="CP000482">
    <property type="protein sequence ID" value="ABL00371.1"/>
    <property type="molecule type" value="Genomic_DNA"/>
</dbReference>
<sequence length="143" mass="16114">MSNATLEKFGYPDTLIQAGPCWSVLLRPAQVTLGSLVLVCTEPVREFSALSQQAFAELREVSGHIERSLKRAFAYDKINYLMLMMVDPDVHFHVIPRYADERLCGGAVFLDPHWPGQPDLSCANDVGDETRQAIRQLILSHWD</sequence>
<gene>
    <name evidence="2" type="ordered locus">Ppro_2771</name>
</gene>
<dbReference type="InterPro" id="IPR011146">
    <property type="entry name" value="HIT-like"/>
</dbReference>
<dbReference type="GO" id="GO:0003824">
    <property type="term" value="F:catalytic activity"/>
    <property type="evidence" value="ECO:0007669"/>
    <property type="project" value="InterPro"/>
</dbReference>
<reference evidence="2 3" key="1">
    <citation type="submission" date="2006-10" db="EMBL/GenBank/DDBJ databases">
        <title>Complete sequence of chromosome of Pelobacter propionicus DSM 2379.</title>
        <authorList>
            <consortium name="US DOE Joint Genome Institute"/>
            <person name="Copeland A."/>
            <person name="Lucas S."/>
            <person name="Lapidus A."/>
            <person name="Barry K."/>
            <person name="Detter J.C."/>
            <person name="Glavina del Rio T."/>
            <person name="Hammon N."/>
            <person name="Israni S."/>
            <person name="Dalin E."/>
            <person name="Tice H."/>
            <person name="Pitluck S."/>
            <person name="Saunders E."/>
            <person name="Brettin T."/>
            <person name="Bruce D."/>
            <person name="Han C."/>
            <person name="Tapia R."/>
            <person name="Schmutz J."/>
            <person name="Larimer F."/>
            <person name="Land M."/>
            <person name="Hauser L."/>
            <person name="Kyrpides N."/>
            <person name="Kim E."/>
            <person name="Lovley D."/>
            <person name="Richardson P."/>
        </authorList>
    </citation>
    <scope>NUCLEOTIDE SEQUENCE [LARGE SCALE GENOMIC DNA]</scope>
    <source>
        <strain evidence="3">DSM 2379 / NBRC 103807 / OttBd1</strain>
    </source>
</reference>
<name>A1ASQ0_PELPD</name>
<dbReference type="OrthoDB" id="9799145at2"/>
<dbReference type="Pfam" id="PF01230">
    <property type="entry name" value="HIT"/>
    <property type="match status" value="1"/>
</dbReference>
<dbReference type="KEGG" id="ppd:Ppro_2771"/>
<evidence type="ECO:0000313" key="2">
    <source>
        <dbReference type="EMBL" id="ABL00371.1"/>
    </source>
</evidence>
<dbReference type="Gene3D" id="3.30.428.10">
    <property type="entry name" value="HIT-like"/>
    <property type="match status" value="1"/>
</dbReference>
<dbReference type="SUPFAM" id="SSF54197">
    <property type="entry name" value="HIT-like"/>
    <property type="match status" value="1"/>
</dbReference>
<dbReference type="HOGENOM" id="CLU_137753_0_0_7"/>
<evidence type="ECO:0000259" key="1">
    <source>
        <dbReference type="Pfam" id="PF01230"/>
    </source>
</evidence>
<dbReference type="InterPro" id="IPR036265">
    <property type="entry name" value="HIT-like_sf"/>
</dbReference>
<keyword evidence="3" id="KW-1185">Reference proteome</keyword>
<dbReference type="RefSeq" id="WP_011736620.1">
    <property type="nucleotide sequence ID" value="NC_008609.1"/>
</dbReference>
<protein>
    <submittedName>
        <fullName evidence="2">Histidine triad (HIT) protein</fullName>
    </submittedName>
</protein>